<protein>
    <submittedName>
        <fullName evidence="1">Uncharacterized protein</fullName>
    </submittedName>
</protein>
<name>A0A9D4VK81_PEA</name>
<sequence>MCYHCNGRVYKSNVFSTRRVVVVVEEREEEEKREGHTVDNDEYAGRYLRCLEVW</sequence>
<keyword evidence="2" id="KW-1185">Reference proteome</keyword>
<dbReference type="Proteomes" id="UP001058974">
    <property type="component" value="Chromosome 7"/>
</dbReference>
<gene>
    <name evidence="1" type="ORF">KIW84_071316</name>
</gene>
<reference evidence="1 2" key="1">
    <citation type="journal article" date="2022" name="Nat. Genet.">
        <title>Improved pea reference genome and pan-genome highlight genomic features and evolutionary characteristics.</title>
        <authorList>
            <person name="Yang T."/>
            <person name="Liu R."/>
            <person name="Luo Y."/>
            <person name="Hu S."/>
            <person name="Wang D."/>
            <person name="Wang C."/>
            <person name="Pandey M.K."/>
            <person name="Ge S."/>
            <person name="Xu Q."/>
            <person name="Li N."/>
            <person name="Li G."/>
            <person name="Huang Y."/>
            <person name="Saxena R.K."/>
            <person name="Ji Y."/>
            <person name="Li M."/>
            <person name="Yan X."/>
            <person name="He Y."/>
            <person name="Liu Y."/>
            <person name="Wang X."/>
            <person name="Xiang C."/>
            <person name="Varshney R.K."/>
            <person name="Ding H."/>
            <person name="Gao S."/>
            <person name="Zong X."/>
        </authorList>
    </citation>
    <scope>NUCLEOTIDE SEQUENCE [LARGE SCALE GENOMIC DNA]</scope>
    <source>
        <strain evidence="1 2">cv. Zhongwan 6</strain>
    </source>
</reference>
<dbReference type="EMBL" id="JAMSHJ010000007">
    <property type="protein sequence ID" value="KAI5384256.1"/>
    <property type="molecule type" value="Genomic_DNA"/>
</dbReference>
<comment type="caution">
    <text evidence="1">The sequence shown here is derived from an EMBL/GenBank/DDBJ whole genome shotgun (WGS) entry which is preliminary data.</text>
</comment>
<proteinExistence type="predicted"/>
<evidence type="ECO:0000313" key="1">
    <source>
        <dbReference type="EMBL" id="KAI5384256.1"/>
    </source>
</evidence>
<dbReference type="AlphaFoldDB" id="A0A9D4VK81"/>
<accession>A0A9D4VK81</accession>
<dbReference type="Gramene" id="Psat07G0131600-T1">
    <property type="protein sequence ID" value="KAI5384256.1"/>
    <property type="gene ID" value="KIW84_071316"/>
</dbReference>
<evidence type="ECO:0000313" key="2">
    <source>
        <dbReference type="Proteomes" id="UP001058974"/>
    </source>
</evidence>
<organism evidence="1 2">
    <name type="scientific">Pisum sativum</name>
    <name type="common">Garden pea</name>
    <name type="synonym">Lathyrus oleraceus</name>
    <dbReference type="NCBI Taxonomy" id="3888"/>
    <lineage>
        <taxon>Eukaryota</taxon>
        <taxon>Viridiplantae</taxon>
        <taxon>Streptophyta</taxon>
        <taxon>Embryophyta</taxon>
        <taxon>Tracheophyta</taxon>
        <taxon>Spermatophyta</taxon>
        <taxon>Magnoliopsida</taxon>
        <taxon>eudicotyledons</taxon>
        <taxon>Gunneridae</taxon>
        <taxon>Pentapetalae</taxon>
        <taxon>rosids</taxon>
        <taxon>fabids</taxon>
        <taxon>Fabales</taxon>
        <taxon>Fabaceae</taxon>
        <taxon>Papilionoideae</taxon>
        <taxon>50 kb inversion clade</taxon>
        <taxon>NPAAA clade</taxon>
        <taxon>Hologalegina</taxon>
        <taxon>IRL clade</taxon>
        <taxon>Fabeae</taxon>
        <taxon>Lathyrus</taxon>
    </lineage>
</organism>